<evidence type="ECO:0000256" key="5">
    <source>
        <dbReference type="ARBA" id="ARBA00022741"/>
    </source>
</evidence>
<evidence type="ECO:0000256" key="11">
    <source>
        <dbReference type="PIRSR" id="PIRSR606689-1"/>
    </source>
</evidence>
<sequence>MSSKKGTTPQCFFQPKKYFRMLFPNSSNLSSPLLNNFESSLTERLKKLIPQNKDEILTLPWMILAMELLYDTHNDINIMITDLKLHDMTDSEHGYWFENYMNINAKLLDLCNAFRSLLLSMNHGILCLKLLRHKLEMKSEDQCTEICSTLDSWRENITAEISKCRKVLGRYVRSLNFHRVKNCIKEAKVFMKAFYAADVLTAYICSVFVIVLSNSDKDILPIHVSKKSLWKKDFLDLQSIVNVKTRDILSSDGTMVLKELESVAAKMKKMYLTIQEGDDLVQEMFKESIAECKEEVEKLDHGLDELSRKIDNLSSITFKGCQTIREASILPILRFLKTNIDMTSNKDNDLKKKSDGNVSIEDRASKLMTEGDTMFKNKDWAGAFKIYEKGLHCLPKGHRYRAMFHDRLSYCLMHIEPINYKMIASHCSKALHIKPDDSRPLLRRAQAYEALGKFSMALADLNKLLKAKPTLEKAKDMWYRLSMIQELKKKRAIEWKALEEEWEKEASVDKELEELWEKESSVSSVDLAIEKWDEEWEKGSSVSDEMEELNKTGSASNEVKELEIMELSFEKLFSRLFGKEEIRILMAGLDATGKTMIMDKLKHGEIKTATLGCLDCNVETVEHKNINFSVWDVWGEDKRHYFHHTHGLIFVVDCNDRDSIVEAKDELHLMMKKDELRDAVLLVFANNHALPNAMNTDDITDKLELHSFHQQVWCIHDTCASSGYGLYAGLDCLSKNIAYKKDFSDAELKIDIDLLEYFFGEKILYRSWQPYQEKSLGSEQNPHVVEHEMELNPKQNPTTC</sequence>
<comment type="similarity">
    <text evidence="2">Belongs to the small GTPase superfamily. Arf family.</text>
</comment>
<keyword evidence="6" id="KW-0931">ER-Golgi transport</keyword>
<evidence type="ECO:0000256" key="1">
    <source>
        <dbReference type="ARBA" id="ARBA00004555"/>
    </source>
</evidence>
<dbReference type="Pfam" id="PF03087">
    <property type="entry name" value="BPS1"/>
    <property type="match status" value="1"/>
</dbReference>
<reference evidence="14 15" key="1">
    <citation type="submission" date="2020-12" db="EMBL/GenBank/DDBJ databases">
        <title>Concerted genomic and epigenomic changes stabilize Arabidopsis allopolyploids.</title>
        <authorList>
            <person name="Chen Z."/>
        </authorList>
    </citation>
    <scope>NUCLEOTIDE SEQUENCE [LARGE SCALE GENOMIC DNA]</scope>
    <source>
        <strain evidence="14">As9502</strain>
        <tissue evidence="14">Leaf</tissue>
    </source>
</reference>
<dbReference type="FunFam" id="3.40.50.300:FF:003500">
    <property type="entry name" value="ADP-ribosylation factor 1"/>
    <property type="match status" value="1"/>
</dbReference>
<keyword evidence="8" id="KW-0333">Golgi apparatus</keyword>
<dbReference type="SMART" id="SM00028">
    <property type="entry name" value="TPR"/>
    <property type="match status" value="1"/>
</dbReference>
<dbReference type="GO" id="GO:0005525">
    <property type="term" value="F:GTP binding"/>
    <property type="evidence" value="ECO:0007669"/>
    <property type="project" value="UniProtKB-KW"/>
</dbReference>
<evidence type="ECO:0000256" key="2">
    <source>
        <dbReference type="ARBA" id="ARBA00010290"/>
    </source>
</evidence>
<evidence type="ECO:0000313" key="15">
    <source>
        <dbReference type="Proteomes" id="UP000694251"/>
    </source>
</evidence>
<dbReference type="Pfam" id="PF00025">
    <property type="entry name" value="Arf"/>
    <property type="match status" value="1"/>
</dbReference>
<comment type="caution">
    <text evidence="14">The sequence shown here is derived from an EMBL/GenBank/DDBJ whole genome shotgun (WGS) entry which is preliminary data.</text>
</comment>
<dbReference type="GO" id="GO:0048364">
    <property type="term" value="P:root development"/>
    <property type="evidence" value="ECO:0007669"/>
    <property type="project" value="InterPro"/>
</dbReference>
<keyword evidence="15" id="KW-1185">Reference proteome</keyword>
<evidence type="ECO:0000256" key="9">
    <source>
        <dbReference type="ARBA" id="ARBA00023134"/>
    </source>
</evidence>
<evidence type="ECO:0000256" key="6">
    <source>
        <dbReference type="ARBA" id="ARBA00022892"/>
    </source>
</evidence>
<dbReference type="GO" id="GO:0046872">
    <property type="term" value="F:metal ion binding"/>
    <property type="evidence" value="ECO:0007669"/>
    <property type="project" value="UniProtKB-KW"/>
</dbReference>
<evidence type="ECO:0000256" key="3">
    <source>
        <dbReference type="ARBA" id="ARBA00022448"/>
    </source>
</evidence>
<keyword evidence="13" id="KW-0175">Coiled coil</keyword>
<evidence type="ECO:0000256" key="13">
    <source>
        <dbReference type="SAM" id="Coils"/>
    </source>
</evidence>
<evidence type="ECO:0000256" key="8">
    <source>
        <dbReference type="ARBA" id="ARBA00023034"/>
    </source>
</evidence>
<dbReference type="GO" id="GO:0048367">
    <property type="term" value="P:shoot system development"/>
    <property type="evidence" value="ECO:0007669"/>
    <property type="project" value="InterPro"/>
</dbReference>
<dbReference type="SMART" id="SM00178">
    <property type="entry name" value="SAR"/>
    <property type="match status" value="1"/>
</dbReference>
<proteinExistence type="inferred from homology"/>
<protein>
    <submittedName>
        <fullName evidence="14">Tetratricopeptide-like helical domain superfamily</fullName>
    </submittedName>
</protein>
<keyword evidence="3" id="KW-0813">Transport</keyword>
<dbReference type="GO" id="GO:0016192">
    <property type="term" value="P:vesicle-mediated transport"/>
    <property type="evidence" value="ECO:0007669"/>
    <property type="project" value="UniProtKB-KW"/>
</dbReference>
<name>A0A8T2A006_ARASU</name>
<dbReference type="OrthoDB" id="10381725at2759"/>
<keyword evidence="7" id="KW-0653">Protein transport</keyword>
<dbReference type="SMART" id="SM00177">
    <property type="entry name" value="ARF"/>
    <property type="match status" value="1"/>
</dbReference>
<dbReference type="InterPro" id="IPR006689">
    <property type="entry name" value="Small_GTPase_ARF/SAR"/>
</dbReference>
<keyword evidence="12" id="KW-0460">Magnesium</keyword>
<feature type="binding site" evidence="12">
    <location>
        <position position="595"/>
    </location>
    <ligand>
        <name>Mg(2+)</name>
        <dbReference type="ChEBI" id="CHEBI:18420"/>
    </ligand>
</feature>
<dbReference type="AlphaFoldDB" id="A0A8T2A006"/>
<comment type="subcellular location">
    <subcellularLocation>
        <location evidence="1">Golgi apparatus</location>
    </subcellularLocation>
</comment>
<dbReference type="InterPro" id="IPR019734">
    <property type="entry name" value="TPR_rpt"/>
</dbReference>
<organism evidence="14 15">
    <name type="scientific">Arabidopsis suecica</name>
    <name type="common">Swedish thale-cress</name>
    <name type="synonym">Cardaminopsis suecica</name>
    <dbReference type="NCBI Taxonomy" id="45249"/>
    <lineage>
        <taxon>Eukaryota</taxon>
        <taxon>Viridiplantae</taxon>
        <taxon>Streptophyta</taxon>
        <taxon>Embryophyta</taxon>
        <taxon>Tracheophyta</taxon>
        <taxon>Spermatophyta</taxon>
        <taxon>Magnoliopsida</taxon>
        <taxon>eudicotyledons</taxon>
        <taxon>Gunneridae</taxon>
        <taxon>Pentapetalae</taxon>
        <taxon>rosids</taxon>
        <taxon>malvids</taxon>
        <taxon>Brassicales</taxon>
        <taxon>Brassicaceae</taxon>
        <taxon>Camelineae</taxon>
        <taxon>Arabidopsis</taxon>
    </lineage>
</organism>
<feature type="coiled-coil region" evidence="13">
    <location>
        <begin position="289"/>
        <end position="316"/>
    </location>
</feature>
<keyword evidence="4" id="KW-0519">Myristate</keyword>
<keyword evidence="9 11" id="KW-0342">GTP-binding</keyword>
<dbReference type="EMBL" id="JAEFBJ010000010">
    <property type="protein sequence ID" value="KAG7566572.1"/>
    <property type="molecule type" value="Genomic_DNA"/>
</dbReference>
<keyword evidence="5 11" id="KW-0547">Nucleotide-binding</keyword>
<evidence type="ECO:0000313" key="14">
    <source>
        <dbReference type="EMBL" id="KAG7566572.1"/>
    </source>
</evidence>
<evidence type="ECO:0000256" key="12">
    <source>
        <dbReference type="PIRSR" id="PIRSR606689-2"/>
    </source>
</evidence>
<gene>
    <name evidence="14" type="ORF">ISN44_As10g031170</name>
</gene>
<keyword evidence="10" id="KW-0449">Lipoprotein</keyword>
<evidence type="ECO:0000256" key="4">
    <source>
        <dbReference type="ARBA" id="ARBA00022707"/>
    </source>
</evidence>
<dbReference type="Proteomes" id="UP000694251">
    <property type="component" value="Chromosome 10"/>
</dbReference>
<dbReference type="PANTHER" id="PTHR11711">
    <property type="entry name" value="ADP RIBOSYLATION FACTOR-RELATED"/>
    <property type="match status" value="1"/>
</dbReference>
<dbReference type="InterPro" id="IPR004320">
    <property type="entry name" value="BPS1_pln"/>
</dbReference>
<feature type="binding site" evidence="11">
    <location>
        <position position="635"/>
    </location>
    <ligand>
        <name>GTP</name>
        <dbReference type="ChEBI" id="CHEBI:37565"/>
    </ligand>
</feature>
<evidence type="ECO:0000256" key="7">
    <source>
        <dbReference type="ARBA" id="ARBA00022927"/>
    </source>
</evidence>
<accession>A0A8T2A006</accession>
<dbReference type="InterPro" id="IPR024156">
    <property type="entry name" value="Small_GTPase_ARF"/>
</dbReference>
<dbReference type="PROSITE" id="PS51417">
    <property type="entry name" value="ARF"/>
    <property type="match status" value="1"/>
</dbReference>
<dbReference type="GO" id="GO:0005794">
    <property type="term" value="C:Golgi apparatus"/>
    <property type="evidence" value="ECO:0007669"/>
    <property type="project" value="UniProtKB-SubCell"/>
</dbReference>
<dbReference type="GO" id="GO:0016004">
    <property type="term" value="F:phospholipase activator activity"/>
    <property type="evidence" value="ECO:0007669"/>
    <property type="project" value="UniProtKB-ARBA"/>
</dbReference>
<keyword evidence="12" id="KW-0479">Metal-binding</keyword>
<dbReference type="GO" id="GO:0003924">
    <property type="term" value="F:GTPase activity"/>
    <property type="evidence" value="ECO:0007669"/>
    <property type="project" value="InterPro"/>
</dbReference>
<evidence type="ECO:0000256" key="10">
    <source>
        <dbReference type="ARBA" id="ARBA00023288"/>
    </source>
</evidence>
<dbReference type="GO" id="GO:0015031">
    <property type="term" value="P:protein transport"/>
    <property type="evidence" value="ECO:0007669"/>
    <property type="project" value="UniProtKB-KW"/>
</dbReference>
<feature type="binding site" evidence="11">
    <location>
        <begin position="588"/>
        <end position="595"/>
    </location>
    <ligand>
        <name>GTP</name>
        <dbReference type="ChEBI" id="CHEBI:37565"/>
    </ligand>
</feature>